<name>A0A1I0SRZ5_9RHOB</name>
<evidence type="ECO:0000313" key="2">
    <source>
        <dbReference type="EMBL" id="SFA42285.1"/>
    </source>
</evidence>
<feature type="region of interest" description="Disordered" evidence="1">
    <location>
        <begin position="142"/>
        <end position="177"/>
    </location>
</feature>
<reference evidence="2 3" key="1">
    <citation type="submission" date="2016-10" db="EMBL/GenBank/DDBJ databases">
        <authorList>
            <person name="de Groot N.N."/>
        </authorList>
    </citation>
    <scope>NUCLEOTIDE SEQUENCE [LARGE SCALE GENOMIC DNA]</scope>
    <source>
        <strain evidence="2 3">CGMCC 1.6117</strain>
    </source>
</reference>
<evidence type="ECO:0000256" key="1">
    <source>
        <dbReference type="SAM" id="MobiDB-lite"/>
    </source>
</evidence>
<feature type="region of interest" description="Disordered" evidence="1">
    <location>
        <begin position="39"/>
        <end position="62"/>
    </location>
</feature>
<protein>
    <submittedName>
        <fullName evidence="2">Uncharacterized protein</fullName>
    </submittedName>
</protein>
<dbReference type="Proteomes" id="UP000182312">
    <property type="component" value="Unassembled WGS sequence"/>
</dbReference>
<evidence type="ECO:0000313" key="3">
    <source>
        <dbReference type="Proteomes" id="UP000182312"/>
    </source>
</evidence>
<sequence>MRDCSDSPNHLLRDFGPVSIGIITTASVRTCRNALISFHDTSGGGPDRGRRRRSDWRSGRAEAEHALRPSRIFSIAYRTRLPRTPRDFRGHGTSAAKPLKGNITVPYKICGPKGPRFPSEICQCAVPASVSESCAANRRMFLPGPDRSRFQGARRGRGRSSVPSLLAPRGSRHVSRPYSLRMPRLRRGCAPRRRLALSPLPDILCFGRAFGPAAATARPPDQEATR</sequence>
<dbReference type="EMBL" id="FOJO01000002">
    <property type="protein sequence ID" value="SFA42285.1"/>
    <property type="molecule type" value="Genomic_DNA"/>
</dbReference>
<dbReference type="AlphaFoldDB" id="A0A1I0SRZ5"/>
<proteinExistence type="predicted"/>
<accession>A0A1I0SRZ5</accession>
<gene>
    <name evidence="2" type="ORF">SAMN04487972_102280</name>
</gene>
<organism evidence="2 3">
    <name type="scientific">Paracoccus halophilus</name>
    <dbReference type="NCBI Taxonomy" id="376733"/>
    <lineage>
        <taxon>Bacteria</taxon>
        <taxon>Pseudomonadati</taxon>
        <taxon>Pseudomonadota</taxon>
        <taxon>Alphaproteobacteria</taxon>
        <taxon>Rhodobacterales</taxon>
        <taxon>Paracoccaceae</taxon>
        <taxon>Paracoccus</taxon>
    </lineage>
</organism>